<evidence type="ECO:0000256" key="5">
    <source>
        <dbReference type="ARBA" id="ARBA00022884"/>
    </source>
</evidence>
<evidence type="ECO:0000256" key="4">
    <source>
        <dbReference type="ARBA" id="ARBA00022555"/>
    </source>
</evidence>
<evidence type="ECO:0000256" key="2">
    <source>
        <dbReference type="ARBA" id="ARBA00018928"/>
    </source>
</evidence>
<evidence type="ECO:0000256" key="8">
    <source>
        <dbReference type="ARBA" id="ARBA00032199"/>
    </source>
</evidence>
<dbReference type="Gene3D" id="1.25.10.10">
    <property type="entry name" value="Leucine-rich Repeat Variant"/>
    <property type="match status" value="1"/>
</dbReference>
<organism evidence="11 12">
    <name type="scientific">Sphaeroforma arctica JP610</name>
    <dbReference type="NCBI Taxonomy" id="667725"/>
    <lineage>
        <taxon>Eukaryota</taxon>
        <taxon>Ichthyosporea</taxon>
        <taxon>Ichthyophonida</taxon>
        <taxon>Sphaeroforma</taxon>
    </lineage>
</organism>
<proteinExistence type="inferred from homology"/>
<evidence type="ECO:0000256" key="9">
    <source>
        <dbReference type="RuleBase" id="RU366037"/>
    </source>
</evidence>
<evidence type="ECO:0000313" key="11">
    <source>
        <dbReference type="EMBL" id="KNC70707.1"/>
    </source>
</evidence>
<feature type="domain" description="Exportin-1/Importin-beta-like" evidence="10">
    <location>
        <begin position="2"/>
        <end position="61"/>
    </location>
</feature>
<dbReference type="InterPro" id="IPR013598">
    <property type="entry name" value="Exportin-1/Importin-b-like"/>
</dbReference>
<dbReference type="GO" id="GO:0005737">
    <property type="term" value="C:cytoplasm"/>
    <property type="evidence" value="ECO:0007669"/>
    <property type="project" value="UniProtKB-SubCell"/>
</dbReference>
<keyword evidence="5 9" id="KW-0694">RNA-binding</keyword>
<keyword evidence="4 9" id="KW-0820">tRNA-binding</keyword>
<dbReference type="GO" id="GO:0000049">
    <property type="term" value="F:tRNA binding"/>
    <property type="evidence" value="ECO:0007669"/>
    <property type="project" value="UniProtKB-UniRule"/>
</dbReference>
<evidence type="ECO:0000259" key="10">
    <source>
        <dbReference type="Pfam" id="PF08389"/>
    </source>
</evidence>
<dbReference type="SUPFAM" id="SSF48371">
    <property type="entry name" value="ARM repeat"/>
    <property type="match status" value="1"/>
</dbReference>
<dbReference type="GO" id="GO:0071528">
    <property type="term" value="P:tRNA re-export from nucleus"/>
    <property type="evidence" value="ECO:0007669"/>
    <property type="project" value="UniProtKB-UniRule"/>
</dbReference>
<gene>
    <name evidence="11" type="ORF">SARC_16763</name>
</gene>
<name>A0A0L0F1Z3_9EUKA</name>
<comment type="function">
    <text evidence="9">tRNA nucleus export receptor which facilitates tRNA translocation across the nuclear pore complex.</text>
</comment>
<dbReference type="GO" id="GO:0031267">
    <property type="term" value="F:small GTPase binding"/>
    <property type="evidence" value="ECO:0007669"/>
    <property type="project" value="InterPro"/>
</dbReference>
<dbReference type="EMBL" id="KQ250420">
    <property type="protein sequence ID" value="KNC70707.1"/>
    <property type="molecule type" value="Genomic_DNA"/>
</dbReference>
<dbReference type="OrthoDB" id="26399at2759"/>
<evidence type="ECO:0000256" key="6">
    <source>
        <dbReference type="ARBA" id="ARBA00023242"/>
    </source>
</evidence>
<dbReference type="RefSeq" id="XP_014144609.1">
    <property type="nucleotide sequence ID" value="XM_014289134.1"/>
</dbReference>
<keyword evidence="6 9" id="KW-0539">Nucleus</keyword>
<feature type="non-terminal residue" evidence="11">
    <location>
        <position position="1"/>
    </location>
</feature>
<protein>
    <recommendedName>
        <fullName evidence="2 9">Exportin-T</fullName>
    </recommendedName>
    <alternativeName>
        <fullName evidence="7 9">Exportin(tRNA)</fullName>
    </alternativeName>
    <alternativeName>
        <fullName evidence="8 9">tRNA exportin</fullName>
    </alternativeName>
</protein>
<dbReference type="Pfam" id="PF08389">
    <property type="entry name" value="Xpo1"/>
    <property type="match status" value="1"/>
</dbReference>
<dbReference type="InterPro" id="IPR011989">
    <property type="entry name" value="ARM-like"/>
</dbReference>
<comment type="subcellular location">
    <subcellularLocation>
        <location evidence="1 9">Cytoplasm</location>
    </subcellularLocation>
    <subcellularLocation>
        <location evidence="9">Nucleus</location>
    </subcellularLocation>
    <text evidence="9">Shuttles between the nucleus and the cytoplasm.</text>
</comment>
<keyword evidence="9" id="KW-0813">Transport</keyword>
<sequence length="115" mass="12867">AWAFILVQHQSNVALVTETLTVIGQYISWIDTGLIVNDRFIPLIFQFLSIPDLRIAACHCVGCLVIKGMNPDEKVELVQTLGLFETISRLAQQVHRIATGYIVVCRFVISHDDVS</sequence>
<dbReference type="GO" id="GO:0005643">
    <property type="term" value="C:nuclear pore"/>
    <property type="evidence" value="ECO:0007669"/>
    <property type="project" value="TreeGrafter"/>
</dbReference>
<dbReference type="GO" id="GO:0016363">
    <property type="term" value="C:nuclear matrix"/>
    <property type="evidence" value="ECO:0007669"/>
    <property type="project" value="TreeGrafter"/>
</dbReference>
<evidence type="ECO:0000256" key="7">
    <source>
        <dbReference type="ARBA" id="ARBA00029784"/>
    </source>
</evidence>
<accession>A0A0L0F1Z3</accession>
<dbReference type="InterPro" id="IPR040017">
    <property type="entry name" value="XPOT"/>
</dbReference>
<evidence type="ECO:0000256" key="3">
    <source>
        <dbReference type="ARBA" id="ARBA00022490"/>
    </source>
</evidence>
<evidence type="ECO:0000313" key="12">
    <source>
        <dbReference type="Proteomes" id="UP000054560"/>
    </source>
</evidence>
<dbReference type="PANTHER" id="PTHR15952:SF11">
    <property type="entry name" value="EXPORTIN-T"/>
    <property type="match status" value="1"/>
</dbReference>
<dbReference type="Proteomes" id="UP000054560">
    <property type="component" value="Unassembled WGS sequence"/>
</dbReference>
<dbReference type="AlphaFoldDB" id="A0A0L0F1Z3"/>
<dbReference type="eggNOG" id="KOG2021">
    <property type="taxonomic scope" value="Eukaryota"/>
</dbReference>
<dbReference type="GeneID" id="25917267"/>
<reference evidence="11 12" key="1">
    <citation type="submission" date="2011-02" db="EMBL/GenBank/DDBJ databases">
        <title>The Genome Sequence of Sphaeroforma arctica JP610.</title>
        <authorList>
            <consortium name="The Broad Institute Genome Sequencing Platform"/>
            <person name="Russ C."/>
            <person name="Cuomo C."/>
            <person name="Young S.K."/>
            <person name="Zeng Q."/>
            <person name="Gargeya S."/>
            <person name="Alvarado L."/>
            <person name="Berlin A."/>
            <person name="Chapman S.B."/>
            <person name="Chen Z."/>
            <person name="Freedman E."/>
            <person name="Gellesch M."/>
            <person name="Goldberg J."/>
            <person name="Griggs A."/>
            <person name="Gujja S."/>
            <person name="Heilman E."/>
            <person name="Heiman D."/>
            <person name="Howarth C."/>
            <person name="Mehta T."/>
            <person name="Neiman D."/>
            <person name="Pearson M."/>
            <person name="Roberts A."/>
            <person name="Saif S."/>
            <person name="Shea T."/>
            <person name="Shenoy N."/>
            <person name="Sisk P."/>
            <person name="Stolte C."/>
            <person name="Sykes S."/>
            <person name="White J."/>
            <person name="Yandava C."/>
            <person name="Burger G."/>
            <person name="Gray M.W."/>
            <person name="Holland P.W.H."/>
            <person name="King N."/>
            <person name="Lang F.B.F."/>
            <person name="Roger A.J."/>
            <person name="Ruiz-Trillo I."/>
            <person name="Haas B."/>
            <person name="Nusbaum C."/>
            <person name="Birren B."/>
        </authorList>
    </citation>
    <scope>NUCLEOTIDE SEQUENCE [LARGE SCALE GENOMIC DNA]</scope>
    <source>
        <strain evidence="11 12">JP610</strain>
    </source>
</reference>
<keyword evidence="3 9" id="KW-0963">Cytoplasm</keyword>
<dbReference type="InterPro" id="IPR016024">
    <property type="entry name" value="ARM-type_fold"/>
</dbReference>
<dbReference type="STRING" id="667725.A0A0L0F1Z3"/>
<comment type="similarity">
    <text evidence="9">Belongs to the exportin family.</text>
</comment>
<evidence type="ECO:0000256" key="1">
    <source>
        <dbReference type="ARBA" id="ARBA00004496"/>
    </source>
</evidence>
<keyword evidence="12" id="KW-1185">Reference proteome</keyword>
<dbReference type="PANTHER" id="PTHR15952">
    <property type="entry name" value="EXPORTIN-T/LOS1"/>
    <property type="match status" value="1"/>
</dbReference>